<reference evidence="1 2" key="1">
    <citation type="submission" date="2018-06" db="EMBL/GenBank/DDBJ databases">
        <authorList>
            <consortium name="Pathogen Informatics"/>
            <person name="Doyle S."/>
        </authorList>
    </citation>
    <scope>NUCLEOTIDE SEQUENCE [LARGE SCALE GENOMIC DNA]</scope>
    <source>
        <strain evidence="1 2">NCTC10692</strain>
    </source>
</reference>
<protein>
    <submittedName>
        <fullName evidence="1">Uncharacterized protein</fullName>
    </submittedName>
</protein>
<proteinExistence type="predicted"/>
<evidence type="ECO:0000313" key="1">
    <source>
        <dbReference type="EMBL" id="SUD52798.1"/>
    </source>
</evidence>
<dbReference type="EMBL" id="UGUV01000002">
    <property type="protein sequence ID" value="SUD52798.1"/>
    <property type="molecule type" value="Genomic_DNA"/>
</dbReference>
<name>A0A379JW81_ECTOL</name>
<accession>A0A379JW81</accession>
<sequence>MPLPLRTQVDQGKTLVIACVYAATLMVAYVEARPENEADASLGID</sequence>
<dbReference type="AlphaFoldDB" id="A0A379JW81"/>
<gene>
    <name evidence="1" type="ORF">NCTC10692_03295</name>
</gene>
<organism evidence="1 2">
    <name type="scientific">Ectopseudomonas oleovorans</name>
    <name type="common">Pseudomonas oleovorans</name>
    <dbReference type="NCBI Taxonomy" id="301"/>
    <lineage>
        <taxon>Bacteria</taxon>
        <taxon>Pseudomonadati</taxon>
        <taxon>Pseudomonadota</taxon>
        <taxon>Gammaproteobacteria</taxon>
        <taxon>Pseudomonadales</taxon>
        <taxon>Pseudomonadaceae</taxon>
        <taxon>Ectopseudomonas</taxon>
    </lineage>
</organism>
<dbReference type="Proteomes" id="UP000255303">
    <property type="component" value="Unassembled WGS sequence"/>
</dbReference>
<evidence type="ECO:0000313" key="2">
    <source>
        <dbReference type="Proteomes" id="UP000255303"/>
    </source>
</evidence>